<dbReference type="EMBL" id="JAGINP010000001">
    <property type="protein sequence ID" value="MBP2290642.1"/>
    <property type="molecule type" value="Genomic_DNA"/>
</dbReference>
<dbReference type="InterPro" id="IPR012292">
    <property type="entry name" value="Globin/Proto"/>
</dbReference>
<comment type="caution">
    <text evidence="5">The sequence shown here is derived from an EMBL/GenBank/DDBJ whole genome shotgun (WGS) entry which is preliminary data.</text>
</comment>
<keyword evidence="1" id="KW-0813">Transport</keyword>
<evidence type="ECO:0000313" key="6">
    <source>
        <dbReference type="Proteomes" id="UP000781958"/>
    </source>
</evidence>
<gene>
    <name evidence="5" type="ORF">J2851_000379</name>
</gene>
<evidence type="ECO:0000256" key="3">
    <source>
        <dbReference type="ARBA" id="ARBA00022723"/>
    </source>
</evidence>
<keyword evidence="3" id="KW-0479">Metal-binding</keyword>
<dbReference type="InterPro" id="IPR001486">
    <property type="entry name" value="Hemoglobin_trunc"/>
</dbReference>
<keyword evidence="6" id="KW-1185">Reference proteome</keyword>
<dbReference type="RefSeq" id="WP_209762991.1">
    <property type="nucleotide sequence ID" value="NZ_JAGINP010000001.1"/>
</dbReference>
<keyword evidence="4" id="KW-0408">Iron</keyword>
<organism evidence="5 6">
    <name type="scientific">Azospirillum rugosum</name>
    <dbReference type="NCBI Taxonomy" id="416170"/>
    <lineage>
        <taxon>Bacteria</taxon>
        <taxon>Pseudomonadati</taxon>
        <taxon>Pseudomonadota</taxon>
        <taxon>Alphaproteobacteria</taxon>
        <taxon>Rhodospirillales</taxon>
        <taxon>Azospirillaceae</taxon>
        <taxon>Azospirillum</taxon>
    </lineage>
</organism>
<sequence length="137" mass="14969">MPDTMTGEANPALTPEAIAALVRRFYDAARADPVLGPSFAGVADWEEHFEVIERFWASALLGTKSYKGNPFMAHVNLDLTPESFTRWLALFKDAADAVLPPAYAEQAVAKANHMARSLTAGLFTIPGRKYQPPAYAE</sequence>
<accession>A0ABS4SDI4</accession>
<evidence type="ECO:0000256" key="1">
    <source>
        <dbReference type="ARBA" id="ARBA00022448"/>
    </source>
</evidence>
<dbReference type="InterPro" id="IPR009050">
    <property type="entry name" value="Globin-like_sf"/>
</dbReference>
<evidence type="ECO:0000313" key="5">
    <source>
        <dbReference type="EMBL" id="MBP2290642.1"/>
    </source>
</evidence>
<dbReference type="Gene3D" id="1.10.490.10">
    <property type="entry name" value="Globins"/>
    <property type="match status" value="1"/>
</dbReference>
<name>A0ABS4SDI4_9PROT</name>
<evidence type="ECO:0000256" key="4">
    <source>
        <dbReference type="ARBA" id="ARBA00023004"/>
    </source>
</evidence>
<dbReference type="Pfam" id="PF01152">
    <property type="entry name" value="Bac_globin"/>
    <property type="match status" value="1"/>
</dbReference>
<evidence type="ECO:0000256" key="2">
    <source>
        <dbReference type="ARBA" id="ARBA00022617"/>
    </source>
</evidence>
<dbReference type="SUPFAM" id="SSF46458">
    <property type="entry name" value="Globin-like"/>
    <property type="match status" value="1"/>
</dbReference>
<dbReference type="Proteomes" id="UP000781958">
    <property type="component" value="Unassembled WGS sequence"/>
</dbReference>
<reference evidence="5 6" key="1">
    <citation type="submission" date="2021-03" db="EMBL/GenBank/DDBJ databases">
        <title>Genomic Encyclopedia of Type Strains, Phase III (KMG-III): the genomes of soil and plant-associated and newly described type strains.</title>
        <authorList>
            <person name="Whitman W."/>
        </authorList>
    </citation>
    <scope>NUCLEOTIDE SEQUENCE [LARGE SCALE GENOMIC DNA]</scope>
    <source>
        <strain evidence="5 6">IMMIB AFH-6</strain>
    </source>
</reference>
<protein>
    <submittedName>
        <fullName evidence="5">Hemoglobin</fullName>
    </submittedName>
</protein>
<keyword evidence="2" id="KW-0349">Heme</keyword>
<proteinExistence type="predicted"/>
<dbReference type="CDD" id="cd08916">
    <property type="entry name" value="TrHb3_P"/>
    <property type="match status" value="1"/>
</dbReference>